<dbReference type="Proteomes" id="UP000827092">
    <property type="component" value="Unassembled WGS sequence"/>
</dbReference>
<protein>
    <submittedName>
        <fullName evidence="2">Uncharacterized protein</fullName>
    </submittedName>
</protein>
<sequence length="80" mass="8640">MSMVGLASPGVRVTGNRGRLEREPEKGSQSRKAAGPNYPPPEGEVGENNDTGPLRPEFGRVHSKSFSDYQLGASKCQQPR</sequence>
<gene>
    <name evidence="2" type="ORF">JTE90_009130</name>
</gene>
<evidence type="ECO:0000256" key="1">
    <source>
        <dbReference type="SAM" id="MobiDB-lite"/>
    </source>
</evidence>
<evidence type="ECO:0000313" key="3">
    <source>
        <dbReference type="Proteomes" id="UP000827092"/>
    </source>
</evidence>
<comment type="caution">
    <text evidence="2">The sequence shown here is derived from an EMBL/GenBank/DDBJ whole genome shotgun (WGS) entry which is preliminary data.</text>
</comment>
<keyword evidence="3" id="KW-1185">Reference proteome</keyword>
<organism evidence="2 3">
    <name type="scientific">Oedothorax gibbosus</name>
    <dbReference type="NCBI Taxonomy" id="931172"/>
    <lineage>
        <taxon>Eukaryota</taxon>
        <taxon>Metazoa</taxon>
        <taxon>Ecdysozoa</taxon>
        <taxon>Arthropoda</taxon>
        <taxon>Chelicerata</taxon>
        <taxon>Arachnida</taxon>
        <taxon>Araneae</taxon>
        <taxon>Araneomorphae</taxon>
        <taxon>Entelegynae</taxon>
        <taxon>Araneoidea</taxon>
        <taxon>Linyphiidae</taxon>
        <taxon>Erigoninae</taxon>
        <taxon>Oedothorax</taxon>
    </lineage>
</organism>
<feature type="compositionally biased region" description="Basic and acidic residues" evidence="1">
    <location>
        <begin position="18"/>
        <end position="28"/>
    </location>
</feature>
<reference evidence="2 3" key="1">
    <citation type="journal article" date="2022" name="Nat. Ecol. Evol.">
        <title>A masculinizing supergene underlies an exaggerated male reproductive morph in a spider.</title>
        <authorList>
            <person name="Hendrickx F."/>
            <person name="De Corte Z."/>
            <person name="Sonet G."/>
            <person name="Van Belleghem S.M."/>
            <person name="Kostlbacher S."/>
            <person name="Vangestel C."/>
        </authorList>
    </citation>
    <scope>NUCLEOTIDE SEQUENCE [LARGE SCALE GENOMIC DNA]</scope>
    <source>
        <strain evidence="2">W744_W776</strain>
    </source>
</reference>
<name>A0AAV6TCN3_9ARAC</name>
<accession>A0AAV6TCN3</accession>
<evidence type="ECO:0000313" key="2">
    <source>
        <dbReference type="EMBL" id="KAG8155649.1"/>
    </source>
</evidence>
<feature type="region of interest" description="Disordered" evidence="1">
    <location>
        <begin position="1"/>
        <end position="80"/>
    </location>
</feature>
<dbReference type="EMBL" id="JAFNEN010007623">
    <property type="protein sequence ID" value="KAG8155649.1"/>
    <property type="molecule type" value="Genomic_DNA"/>
</dbReference>
<proteinExistence type="predicted"/>
<dbReference type="AlphaFoldDB" id="A0AAV6TCN3"/>